<reference evidence="2 3" key="1">
    <citation type="journal article" date="2024" name="Plant J.">
        <title>Genome sequences and population genomics reveal climatic adaptation and genomic divergence between two closely related sweetgum species.</title>
        <authorList>
            <person name="Xu W.Q."/>
            <person name="Ren C.Q."/>
            <person name="Zhang X.Y."/>
            <person name="Comes H.P."/>
            <person name="Liu X.H."/>
            <person name="Li Y.G."/>
            <person name="Kettle C.J."/>
            <person name="Jalonen R."/>
            <person name="Gaisberger H."/>
            <person name="Ma Y.Z."/>
            <person name="Qiu Y.X."/>
        </authorList>
    </citation>
    <scope>NUCLEOTIDE SEQUENCE [LARGE SCALE GENOMIC DNA]</scope>
    <source>
        <strain evidence="2">Hangzhou</strain>
    </source>
</reference>
<evidence type="ECO:0000259" key="1">
    <source>
        <dbReference type="Pfam" id="PF13456"/>
    </source>
</evidence>
<dbReference type="Pfam" id="PF13456">
    <property type="entry name" value="RVT_3"/>
    <property type="match status" value="1"/>
</dbReference>
<dbReference type="InterPro" id="IPR012337">
    <property type="entry name" value="RNaseH-like_sf"/>
</dbReference>
<dbReference type="PANTHER" id="PTHR47723:SF19">
    <property type="entry name" value="POLYNUCLEOTIDYL TRANSFERASE, RIBONUCLEASE H-LIKE SUPERFAMILY PROTEIN"/>
    <property type="match status" value="1"/>
</dbReference>
<dbReference type="Proteomes" id="UP001415857">
    <property type="component" value="Unassembled WGS sequence"/>
</dbReference>
<dbReference type="CDD" id="cd06222">
    <property type="entry name" value="RNase_H_like"/>
    <property type="match status" value="1"/>
</dbReference>
<dbReference type="GO" id="GO:0004523">
    <property type="term" value="F:RNA-DNA hybrid ribonuclease activity"/>
    <property type="evidence" value="ECO:0007669"/>
    <property type="project" value="InterPro"/>
</dbReference>
<dbReference type="InterPro" id="IPR053151">
    <property type="entry name" value="RNase_H-like"/>
</dbReference>
<dbReference type="PANTHER" id="PTHR47723">
    <property type="entry name" value="OS05G0353850 PROTEIN"/>
    <property type="match status" value="1"/>
</dbReference>
<dbReference type="Gene3D" id="3.30.420.10">
    <property type="entry name" value="Ribonuclease H-like superfamily/Ribonuclease H"/>
    <property type="match status" value="1"/>
</dbReference>
<keyword evidence="3" id="KW-1185">Reference proteome</keyword>
<dbReference type="SUPFAM" id="SSF53098">
    <property type="entry name" value="Ribonuclease H-like"/>
    <property type="match status" value="1"/>
</dbReference>
<name>A0AAP0NCI9_LIQFO</name>
<sequence>MGFAFKMGDSFNTEIELCGIRMGLKLAWDNGFTHIQVEFDCEFAIKLITSGDPLLHPWDSLILDCKDFLSCPWDVSLSHTLREGNSCADFIANWSHSYSGLVLLVEPLPGLGTFLFNDVASTLVPRP</sequence>
<dbReference type="EMBL" id="JBBPBK010000014">
    <property type="protein sequence ID" value="KAK9270737.1"/>
    <property type="molecule type" value="Genomic_DNA"/>
</dbReference>
<evidence type="ECO:0000313" key="3">
    <source>
        <dbReference type="Proteomes" id="UP001415857"/>
    </source>
</evidence>
<protein>
    <recommendedName>
        <fullName evidence="1">RNase H type-1 domain-containing protein</fullName>
    </recommendedName>
</protein>
<gene>
    <name evidence="2" type="ORF">L1049_026320</name>
</gene>
<comment type="caution">
    <text evidence="2">The sequence shown here is derived from an EMBL/GenBank/DDBJ whole genome shotgun (WGS) entry which is preliminary data.</text>
</comment>
<dbReference type="InterPro" id="IPR044730">
    <property type="entry name" value="RNase_H-like_dom_plant"/>
</dbReference>
<dbReference type="GO" id="GO:0003676">
    <property type="term" value="F:nucleic acid binding"/>
    <property type="evidence" value="ECO:0007669"/>
    <property type="project" value="InterPro"/>
</dbReference>
<organism evidence="2 3">
    <name type="scientific">Liquidambar formosana</name>
    <name type="common">Formosan gum</name>
    <dbReference type="NCBI Taxonomy" id="63359"/>
    <lineage>
        <taxon>Eukaryota</taxon>
        <taxon>Viridiplantae</taxon>
        <taxon>Streptophyta</taxon>
        <taxon>Embryophyta</taxon>
        <taxon>Tracheophyta</taxon>
        <taxon>Spermatophyta</taxon>
        <taxon>Magnoliopsida</taxon>
        <taxon>eudicotyledons</taxon>
        <taxon>Gunneridae</taxon>
        <taxon>Pentapetalae</taxon>
        <taxon>Saxifragales</taxon>
        <taxon>Altingiaceae</taxon>
        <taxon>Liquidambar</taxon>
    </lineage>
</organism>
<dbReference type="InterPro" id="IPR036397">
    <property type="entry name" value="RNaseH_sf"/>
</dbReference>
<proteinExistence type="predicted"/>
<feature type="domain" description="RNase H type-1" evidence="1">
    <location>
        <begin position="12"/>
        <end position="94"/>
    </location>
</feature>
<evidence type="ECO:0000313" key="2">
    <source>
        <dbReference type="EMBL" id="KAK9270737.1"/>
    </source>
</evidence>
<accession>A0AAP0NCI9</accession>
<dbReference type="InterPro" id="IPR002156">
    <property type="entry name" value="RNaseH_domain"/>
</dbReference>
<dbReference type="AlphaFoldDB" id="A0AAP0NCI9"/>